<protein>
    <submittedName>
        <fullName evidence="1">Uncharacterized protein</fullName>
    </submittedName>
</protein>
<dbReference type="RefSeq" id="WP_133942027.1">
    <property type="nucleotide sequence ID" value="NZ_CP038241.1"/>
</dbReference>
<name>A0AAE6YKI6_9GAMM</name>
<dbReference type="AlphaFoldDB" id="A0AAE6YKI6"/>
<evidence type="ECO:0000313" key="1">
    <source>
        <dbReference type="EMBL" id="QIV96537.1"/>
    </source>
</evidence>
<dbReference type="KEGG" id="aii:E4K63_06725"/>
<reference evidence="1 2" key="1">
    <citation type="submission" date="2019-03" db="EMBL/GenBank/DDBJ databases">
        <title>Complete Genome Sequence of Allofrancisella inopinata Strain SYSU YG23 Isolated from Water-Cooling Systems in China.</title>
        <authorList>
            <person name="Ohrman C."/>
            <person name="Uneklint I."/>
            <person name="Sjodin A."/>
        </authorList>
    </citation>
    <scope>NUCLEOTIDE SEQUENCE [LARGE SCALE GENOMIC DNA]</scope>
    <source>
        <strain evidence="1 2">SYSU YG23</strain>
    </source>
</reference>
<dbReference type="EMBL" id="CP038241">
    <property type="protein sequence ID" value="QIV96537.1"/>
    <property type="molecule type" value="Genomic_DNA"/>
</dbReference>
<evidence type="ECO:0000313" key="2">
    <source>
        <dbReference type="Proteomes" id="UP000502004"/>
    </source>
</evidence>
<dbReference type="Proteomes" id="UP000502004">
    <property type="component" value="Chromosome"/>
</dbReference>
<organism evidence="1 2">
    <name type="scientific">Allofrancisella inopinata</name>
    <dbReference type="NCBI Taxonomy" id="1085647"/>
    <lineage>
        <taxon>Bacteria</taxon>
        <taxon>Pseudomonadati</taxon>
        <taxon>Pseudomonadota</taxon>
        <taxon>Gammaproteobacteria</taxon>
        <taxon>Thiotrichales</taxon>
        <taxon>Francisellaceae</taxon>
        <taxon>Allofrancisella</taxon>
    </lineage>
</organism>
<accession>A0AAE6YKI6</accession>
<sequence>MHQNVCLNCGDIILKEIHECCQNKEQLTATYLQDIRFSKMSKNIAFFVLGAPGNGKSGITAYIERSMNVLKAHSKSISHLKNQFNKYYLQLDAYLEKVNEANKQHKNLLVDCRGNNYRLVYELVKHCKSLKYSTILMSPVVLFPDQLFRRISERSIKEGRADTDFNIAMQNYTYGIRFQTWMHLFDQAYLFNNSDGTSHKYPLLAYCQSNRAPKVFDKENFKIFVEDRYLLFYEYWNTLQNDSETHNIEN</sequence>
<keyword evidence="2" id="KW-1185">Reference proteome</keyword>
<gene>
    <name evidence="1" type="ORF">E4K63_06725</name>
</gene>
<proteinExistence type="predicted"/>